<protein>
    <recommendedName>
        <fullName evidence="4">2-dehydropantoate 2-reductase</fullName>
        <ecNumber evidence="4">1.1.1.169</ecNumber>
    </recommendedName>
    <alternativeName>
        <fullName evidence="4">Ketopantoate reductase</fullName>
    </alternativeName>
</protein>
<dbReference type="SUPFAM" id="SSF51735">
    <property type="entry name" value="NAD(P)-binding Rossmann-fold domains"/>
    <property type="match status" value="1"/>
</dbReference>
<evidence type="ECO:0000259" key="5">
    <source>
        <dbReference type="Pfam" id="PF02558"/>
    </source>
</evidence>
<dbReference type="EC" id="1.1.1.169" evidence="4"/>
<comment type="function">
    <text evidence="4">Catalyzes the NADPH-dependent reduction of ketopantoate into pantoic acid.</text>
</comment>
<dbReference type="InterPro" id="IPR051402">
    <property type="entry name" value="KPR-Related"/>
</dbReference>
<dbReference type="InParanoid" id="A0A212R613"/>
<dbReference type="Gene3D" id="1.10.1040.10">
    <property type="entry name" value="N-(1-d-carboxylethyl)-l-norvaline Dehydrogenase, domain 2"/>
    <property type="match status" value="1"/>
</dbReference>
<dbReference type="OrthoDB" id="9793586at2"/>
<dbReference type="Gene3D" id="3.40.50.720">
    <property type="entry name" value="NAD(P)-binding Rossmann-like Domain"/>
    <property type="match status" value="1"/>
</dbReference>
<comment type="pathway">
    <text evidence="4">Cofactor biosynthesis; (R)-pantothenate biosynthesis; (R)-pantoate from 3-methyl-2-oxobutanoate: step 2/2.</text>
</comment>
<comment type="similarity">
    <text evidence="1 4">Belongs to the ketopantoate reductase family.</text>
</comment>
<dbReference type="FunFam" id="3.40.50.720:FF:000307">
    <property type="entry name" value="2-dehydropantoate 2-reductase"/>
    <property type="match status" value="1"/>
</dbReference>
<dbReference type="InterPro" id="IPR003710">
    <property type="entry name" value="ApbA"/>
</dbReference>
<name>A0A212R613_9CHLR</name>
<evidence type="ECO:0000256" key="4">
    <source>
        <dbReference type="RuleBase" id="RU362068"/>
    </source>
</evidence>
<dbReference type="InterPro" id="IPR013752">
    <property type="entry name" value="KPA_reductase"/>
</dbReference>
<feature type="domain" description="Ketopantoate reductase N-terminal" evidence="5">
    <location>
        <begin position="3"/>
        <end position="152"/>
    </location>
</feature>
<proteinExistence type="inferred from homology"/>
<evidence type="ECO:0000256" key="2">
    <source>
        <dbReference type="ARBA" id="ARBA00022857"/>
    </source>
</evidence>
<dbReference type="InterPro" id="IPR013328">
    <property type="entry name" value="6PGD_dom2"/>
</dbReference>
<keyword evidence="4" id="KW-0566">Pantothenate biosynthesis</keyword>
<keyword evidence="3 4" id="KW-0560">Oxidoreductase</keyword>
<comment type="catalytic activity">
    <reaction evidence="4">
        <text>(R)-pantoate + NADP(+) = 2-dehydropantoate + NADPH + H(+)</text>
        <dbReference type="Rhea" id="RHEA:16233"/>
        <dbReference type="ChEBI" id="CHEBI:11561"/>
        <dbReference type="ChEBI" id="CHEBI:15378"/>
        <dbReference type="ChEBI" id="CHEBI:15980"/>
        <dbReference type="ChEBI" id="CHEBI:57783"/>
        <dbReference type="ChEBI" id="CHEBI:58349"/>
        <dbReference type="EC" id="1.1.1.169"/>
    </reaction>
</comment>
<evidence type="ECO:0000256" key="1">
    <source>
        <dbReference type="ARBA" id="ARBA00007870"/>
    </source>
</evidence>
<dbReference type="Pfam" id="PF08546">
    <property type="entry name" value="ApbA_C"/>
    <property type="match status" value="1"/>
</dbReference>
<evidence type="ECO:0000313" key="8">
    <source>
        <dbReference type="Proteomes" id="UP000197025"/>
    </source>
</evidence>
<dbReference type="EMBL" id="FYEK01000032">
    <property type="protein sequence ID" value="SNB67595.1"/>
    <property type="molecule type" value="Genomic_DNA"/>
</dbReference>
<dbReference type="InterPro" id="IPR013332">
    <property type="entry name" value="KPR_N"/>
</dbReference>
<keyword evidence="8" id="KW-1185">Reference proteome</keyword>
<dbReference type="NCBIfam" id="NF005091">
    <property type="entry name" value="PRK06522.2-2"/>
    <property type="match status" value="1"/>
</dbReference>
<dbReference type="PANTHER" id="PTHR21708:SF26">
    <property type="entry name" value="2-DEHYDROPANTOATE 2-REDUCTASE"/>
    <property type="match status" value="1"/>
</dbReference>
<dbReference type="GO" id="GO:0015940">
    <property type="term" value="P:pantothenate biosynthetic process"/>
    <property type="evidence" value="ECO:0007669"/>
    <property type="project" value="UniProtKB-UniPathway"/>
</dbReference>
<evidence type="ECO:0000256" key="3">
    <source>
        <dbReference type="ARBA" id="ARBA00023002"/>
    </source>
</evidence>
<dbReference type="GO" id="GO:0005737">
    <property type="term" value="C:cytoplasm"/>
    <property type="evidence" value="ECO:0007669"/>
    <property type="project" value="TreeGrafter"/>
</dbReference>
<dbReference type="GO" id="GO:0008677">
    <property type="term" value="F:2-dehydropantoate 2-reductase activity"/>
    <property type="evidence" value="ECO:0007669"/>
    <property type="project" value="UniProtKB-EC"/>
</dbReference>
<feature type="domain" description="Ketopantoate reductase C-terminal" evidence="6">
    <location>
        <begin position="179"/>
        <end position="301"/>
    </location>
</feature>
<dbReference type="RefSeq" id="WP_088571535.1">
    <property type="nucleotide sequence ID" value="NZ_FYEK01000032.1"/>
</dbReference>
<gene>
    <name evidence="7" type="ORF">SAMN02746019_00013590</name>
</gene>
<dbReference type="PANTHER" id="PTHR21708">
    <property type="entry name" value="PROBABLE 2-DEHYDROPANTOATE 2-REDUCTASE"/>
    <property type="match status" value="1"/>
</dbReference>
<dbReference type="FunFam" id="1.10.1040.10:FF:000017">
    <property type="entry name" value="2-dehydropantoate 2-reductase"/>
    <property type="match status" value="1"/>
</dbReference>
<dbReference type="AlphaFoldDB" id="A0A212R613"/>
<organism evidence="7 8">
    <name type="scientific">Thermoflexus hugenholtzii JAD2</name>
    <dbReference type="NCBI Taxonomy" id="877466"/>
    <lineage>
        <taxon>Bacteria</taxon>
        <taxon>Bacillati</taxon>
        <taxon>Chloroflexota</taxon>
        <taxon>Thermoflexia</taxon>
        <taxon>Thermoflexales</taxon>
        <taxon>Thermoflexaceae</taxon>
        <taxon>Thermoflexus</taxon>
    </lineage>
</organism>
<dbReference type="NCBIfam" id="TIGR00745">
    <property type="entry name" value="apbA_panE"/>
    <property type="match status" value="1"/>
</dbReference>
<dbReference type="Proteomes" id="UP000197025">
    <property type="component" value="Unassembled WGS sequence"/>
</dbReference>
<dbReference type="InterPro" id="IPR008927">
    <property type="entry name" value="6-PGluconate_DH-like_C_sf"/>
</dbReference>
<dbReference type="FunCoup" id="A0A212R613">
    <property type="interactions" value="96"/>
</dbReference>
<evidence type="ECO:0000259" key="6">
    <source>
        <dbReference type="Pfam" id="PF08546"/>
    </source>
</evidence>
<dbReference type="SUPFAM" id="SSF48179">
    <property type="entry name" value="6-phosphogluconate dehydrogenase C-terminal domain-like"/>
    <property type="match status" value="1"/>
</dbReference>
<evidence type="ECO:0000313" key="7">
    <source>
        <dbReference type="EMBL" id="SNB67595.1"/>
    </source>
</evidence>
<keyword evidence="2 4" id="KW-0521">NADP</keyword>
<dbReference type="Pfam" id="PF02558">
    <property type="entry name" value="ApbA"/>
    <property type="match status" value="1"/>
</dbReference>
<accession>A0A212R613</accession>
<dbReference type="UniPathway" id="UPA00028">
    <property type="reaction ID" value="UER00004"/>
</dbReference>
<dbReference type="InterPro" id="IPR036291">
    <property type="entry name" value="NAD(P)-bd_dom_sf"/>
</dbReference>
<sequence>MRITVFGSGGVGGYFGALLARAGHEVTFIARGAHLEAMRARGLQIKSVHGDFHLRPVHATDRPEEAPPADLVLYAVKTYHIPETVGVLPRLLAPEGVVLTTQNGVEAPDQVAAVVGTERTLAGAVWVVSQIEAPGVIRQESAFRRVVVGELDGRLTPRAQAIAGAFAAAGAEAEATAEIRKVLWTKFLFIAAIGGVGSLVRLPVGAWREVPETRALLEQAMREIEAVARAAGVPLDPDVVPQTMAFIDRLAPTATSSMQRDVEAGRPLEIEAMSGAVVRIGARYGVPTPAHAFIYAVLKPIHAQAQRKAGVFAEASR</sequence>
<reference evidence="8" key="1">
    <citation type="submission" date="2017-06" db="EMBL/GenBank/DDBJ databases">
        <authorList>
            <person name="Varghese N."/>
            <person name="Submissions S."/>
        </authorList>
    </citation>
    <scope>NUCLEOTIDE SEQUENCE [LARGE SCALE GENOMIC DNA]</scope>
    <source>
        <strain evidence="8">JAD2</strain>
    </source>
</reference>